<dbReference type="PANTHER" id="PTHR33840">
    <property type="match status" value="1"/>
</dbReference>
<dbReference type="SUPFAM" id="SSF53474">
    <property type="entry name" value="alpha/beta-Hydrolases"/>
    <property type="match status" value="1"/>
</dbReference>
<feature type="domain" description="T6SS Phospholipase effector Tle1-like catalytic" evidence="1">
    <location>
        <begin position="3"/>
        <end position="272"/>
    </location>
</feature>
<dbReference type="PANTHER" id="PTHR33840:SF1">
    <property type="entry name" value="TLE1 PHOSPHOLIPASE DOMAIN-CONTAINING PROTEIN"/>
    <property type="match status" value="1"/>
</dbReference>
<organism evidence="2 3">
    <name type="scientific">Martelella mangrovi</name>
    <dbReference type="NCBI Taxonomy" id="1397477"/>
    <lineage>
        <taxon>Bacteria</taxon>
        <taxon>Pseudomonadati</taxon>
        <taxon>Pseudomonadota</taxon>
        <taxon>Alphaproteobacteria</taxon>
        <taxon>Hyphomicrobiales</taxon>
        <taxon>Aurantimonadaceae</taxon>
        <taxon>Martelella</taxon>
    </lineage>
</organism>
<sequence>MTNLVVCCDGTWNTPDQTDRDLPAPSNVVKLYSALSENDADGNPQKKYYHPGVGSEGNWWERLSGGGMGVGLDENIKSAYKWLAVNYSRGDRIYAFGFSRGAFTARSLAGLIVKCGLLDLSDAGLSSKEIWRRVDDVYEVYRGRSGKPYKTMKFYNTKAGANSAGKTPIWFLGVWDTVGALGIPDDLGILDLLDKPENHRFHDTSLSDKVINARHALAIDEHRQTFTPTMWTNVEDRETARQLWFPGAHGDVGGGYIENGLSDGALAWMMDEASGLHLSFRTPARDQVAPDYLDVAHNTVKGIYEHLKTRPRSVSSFLSDTGAFHESATNRQENPPLSQPDYWPTRSLQPGERAMRDIFAAQKWNATGLFLEKGKRYRFSAQGEWKDADIKCGPGGTKDGNFYPGEVLQLGASALGKLEGVFKWATGRKRTDFLMTKRLEGESWFALIGVIANGIGADKDGAPNLHQEFLIGEGPREIKPESDGYLYCFTNDAWAAYGNNKGSVALEAECVS</sequence>
<dbReference type="EMBL" id="JBEPLY010000001">
    <property type="protein sequence ID" value="MET3598381.1"/>
    <property type="molecule type" value="Genomic_DNA"/>
</dbReference>
<protein>
    <recommendedName>
        <fullName evidence="1">T6SS Phospholipase effector Tle1-like catalytic domain-containing protein</fullName>
    </recommendedName>
</protein>
<dbReference type="InterPro" id="IPR018712">
    <property type="entry name" value="Tle1-like_cat"/>
</dbReference>
<dbReference type="Proteomes" id="UP001549164">
    <property type="component" value="Unassembled WGS sequence"/>
</dbReference>
<dbReference type="Pfam" id="PF09994">
    <property type="entry name" value="T6SS_Tle1-like_cat"/>
    <property type="match status" value="1"/>
</dbReference>
<dbReference type="InterPro" id="IPR029058">
    <property type="entry name" value="AB_hydrolase_fold"/>
</dbReference>
<evidence type="ECO:0000313" key="2">
    <source>
        <dbReference type="EMBL" id="MET3598381.1"/>
    </source>
</evidence>
<evidence type="ECO:0000259" key="1">
    <source>
        <dbReference type="Pfam" id="PF09994"/>
    </source>
</evidence>
<dbReference type="RefSeq" id="WP_354432814.1">
    <property type="nucleotide sequence ID" value="NZ_JBEPLY010000001.1"/>
</dbReference>
<evidence type="ECO:0000313" key="3">
    <source>
        <dbReference type="Proteomes" id="UP001549164"/>
    </source>
</evidence>
<comment type="caution">
    <text evidence="2">The sequence shown here is derived from an EMBL/GenBank/DDBJ whole genome shotgun (WGS) entry which is preliminary data.</text>
</comment>
<gene>
    <name evidence="2" type="ORF">ABID12_000302</name>
</gene>
<reference evidence="2 3" key="1">
    <citation type="submission" date="2024-06" db="EMBL/GenBank/DDBJ databases">
        <title>Genomic Encyclopedia of Type Strains, Phase IV (KMG-IV): sequencing the most valuable type-strain genomes for metagenomic binning, comparative biology and taxonomic classification.</title>
        <authorList>
            <person name="Goeker M."/>
        </authorList>
    </citation>
    <scope>NUCLEOTIDE SEQUENCE [LARGE SCALE GENOMIC DNA]</scope>
    <source>
        <strain evidence="2 3">DSM 28102</strain>
    </source>
</reference>
<name>A0ABV2I6K6_9HYPH</name>
<accession>A0ABV2I6K6</accession>
<keyword evidence="3" id="KW-1185">Reference proteome</keyword>
<dbReference type="Gene3D" id="2.60.120.430">
    <property type="entry name" value="Galactose-binding lectin"/>
    <property type="match status" value="1"/>
</dbReference>
<proteinExistence type="predicted"/>